<evidence type="ECO:0000313" key="4">
    <source>
        <dbReference type="Proteomes" id="UP000578112"/>
    </source>
</evidence>
<gene>
    <name evidence="3" type="ORF">BJ971_000122</name>
</gene>
<sequence>MRFRHATLAVALLTVLGVAGCGDDPDDRALGAFTDGAPGGPSASADPGAAQVESTSQARPVGSPDVLTAAGIGPYAIGSPQGELKKAGLFGKVTTKAPCATTKGLGKYNTPALAFTGGKLERLTVTSTKVATPTGAKVGTSYAALKGMYPNGKQLDDWVGASAWYTLDGGNALLFRIKDDKVASIDAGAGQTVRFFYTDKQGC</sequence>
<name>A0A7W7HS52_9ACTN</name>
<evidence type="ECO:0000256" key="2">
    <source>
        <dbReference type="SAM" id="SignalP"/>
    </source>
</evidence>
<keyword evidence="2" id="KW-0732">Signal</keyword>
<dbReference type="RefSeq" id="WP_184988391.1">
    <property type="nucleotide sequence ID" value="NZ_BOMK01000034.1"/>
</dbReference>
<evidence type="ECO:0000313" key="3">
    <source>
        <dbReference type="EMBL" id="MBB4759566.1"/>
    </source>
</evidence>
<comment type="caution">
    <text evidence="3">The sequence shown here is derived from an EMBL/GenBank/DDBJ whole genome shotgun (WGS) entry which is preliminary data.</text>
</comment>
<keyword evidence="4" id="KW-1185">Reference proteome</keyword>
<dbReference type="PROSITE" id="PS51257">
    <property type="entry name" value="PROKAR_LIPOPROTEIN"/>
    <property type="match status" value="1"/>
</dbReference>
<protein>
    <recommendedName>
        <fullName evidence="5">Lipoprotein</fullName>
    </recommendedName>
</protein>
<evidence type="ECO:0000256" key="1">
    <source>
        <dbReference type="SAM" id="MobiDB-lite"/>
    </source>
</evidence>
<accession>A0A7W7HS52</accession>
<feature type="compositionally biased region" description="Low complexity" evidence="1">
    <location>
        <begin position="40"/>
        <end position="50"/>
    </location>
</feature>
<dbReference type="EMBL" id="JACHNH010000001">
    <property type="protein sequence ID" value="MBB4759566.1"/>
    <property type="molecule type" value="Genomic_DNA"/>
</dbReference>
<feature type="region of interest" description="Disordered" evidence="1">
    <location>
        <begin position="30"/>
        <end position="62"/>
    </location>
</feature>
<reference evidence="3 4" key="1">
    <citation type="submission" date="2020-08" db="EMBL/GenBank/DDBJ databases">
        <title>Sequencing the genomes of 1000 actinobacteria strains.</title>
        <authorList>
            <person name="Klenk H.-P."/>
        </authorList>
    </citation>
    <scope>NUCLEOTIDE SEQUENCE [LARGE SCALE GENOMIC DNA]</scope>
    <source>
        <strain evidence="3 4">DSM 43149</strain>
    </source>
</reference>
<dbReference type="Proteomes" id="UP000578112">
    <property type="component" value="Unassembled WGS sequence"/>
</dbReference>
<evidence type="ECO:0008006" key="5">
    <source>
        <dbReference type="Google" id="ProtNLM"/>
    </source>
</evidence>
<feature type="signal peptide" evidence="2">
    <location>
        <begin position="1"/>
        <end position="21"/>
    </location>
</feature>
<proteinExistence type="predicted"/>
<dbReference type="AlphaFoldDB" id="A0A7W7HS52"/>
<feature type="chain" id="PRO_5030847104" description="Lipoprotein" evidence="2">
    <location>
        <begin position="22"/>
        <end position="203"/>
    </location>
</feature>
<organism evidence="3 4">
    <name type="scientific">Actinoplanes digitatis</name>
    <dbReference type="NCBI Taxonomy" id="1868"/>
    <lineage>
        <taxon>Bacteria</taxon>
        <taxon>Bacillati</taxon>
        <taxon>Actinomycetota</taxon>
        <taxon>Actinomycetes</taxon>
        <taxon>Micromonosporales</taxon>
        <taxon>Micromonosporaceae</taxon>
        <taxon>Actinoplanes</taxon>
    </lineage>
</organism>